<dbReference type="InterPro" id="IPR029058">
    <property type="entry name" value="AB_hydrolase_fold"/>
</dbReference>
<keyword evidence="4" id="KW-1185">Reference proteome</keyword>
<protein>
    <recommendedName>
        <fullName evidence="2">BD-FAE-like domain-containing protein</fullName>
    </recommendedName>
</protein>
<dbReference type="AlphaFoldDB" id="A0A917SPL6"/>
<gene>
    <name evidence="3" type="ORF">GCM10011594_09410</name>
</gene>
<evidence type="ECO:0000313" key="3">
    <source>
        <dbReference type="EMBL" id="GGL91738.1"/>
    </source>
</evidence>
<reference evidence="3" key="2">
    <citation type="submission" date="2020-09" db="EMBL/GenBank/DDBJ databases">
        <authorList>
            <person name="Sun Q."/>
            <person name="Zhou Y."/>
        </authorList>
    </citation>
    <scope>NUCLEOTIDE SEQUENCE</scope>
    <source>
        <strain evidence="3">CGMCC 4.7308</strain>
    </source>
</reference>
<organism evidence="3 4">
    <name type="scientific">Nakamurella endophytica</name>
    <dbReference type="NCBI Taxonomy" id="1748367"/>
    <lineage>
        <taxon>Bacteria</taxon>
        <taxon>Bacillati</taxon>
        <taxon>Actinomycetota</taxon>
        <taxon>Actinomycetes</taxon>
        <taxon>Nakamurellales</taxon>
        <taxon>Nakamurellaceae</taxon>
        <taxon>Nakamurella</taxon>
    </lineage>
</organism>
<keyword evidence="1" id="KW-0378">Hydrolase</keyword>
<evidence type="ECO:0000256" key="1">
    <source>
        <dbReference type="ARBA" id="ARBA00022801"/>
    </source>
</evidence>
<dbReference type="SUPFAM" id="SSF53474">
    <property type="entry name" value="alpha/beta-Hydrolases"/>
    <property type="match status" value="1"/>
</dbReference>
<name>A0A917SPL6_9ACTN</name>
<dbReference type="Pfam" id="PF20434">
    <property type="entry name" value="BD-FAE"/>
    <property type="match status" value="1"/>
</dbReference>
<comment type="caution">
    <text evidence="3">The sequence shown here is derived from an EMBL/GenBank/DDBJ whole genome shotgun (WGS) entry which is preliminary data.</text>
</comment>
<dbReference type="PANTHER" id="PTHR48081">
    <property type="entry name" value="AB HYDROLASE SUPERFAMILY PROTEIN C4A8.06C"/>
    <property type="match status" value="1"/>
</dbReference>
<dbReference type="EMBL" id="BMNA01000002">
    <property type="protein sequence ID" value="GGL91738.1"/>
    <property type="molecule type" value="Genomic_DNA"/>
</dbReference>
<evidence type="ECO:0000313" key="4">
    <source>
        <dbReference type="Proteomes" id="UP000655208"/>
    </source>
</evidence>
<sequence length="288" mass="30382">MAVPAPSRWWAPAGARHEAGVTRYDGLSFALFRGVRPLLLDVWVPPRTHPPGVVVWVHGGGWREGDRRYLPPTLAHESLFTAVVDAGLALVTVDYRLSGEATFPAQLHDVKSAIRYVRRYAGELGIDGGRIGVGGESAGGHLAALAALTADDSGELEGAVGVTGASSAVACAALWYPFLDARGLHLGEAPDDPVAALLGGRSPDLARRASPAAYVAAGAPPFLLVHGEQDTVVPIAQSEQMRRDLDEAGVPVELRRIPGAGHCFDGWPDVDGVLDHTVDFWVRHLGPG</sequence>
<dbReference type="GO" id="GO:0016787">
    <property type="term" value="F:hydrolase activity"/>
    <property type="evidence" value="ECO:0007669"/>
    <property type="project" value="UniProtKB-KW"/>
</dbReference>
<reference evidence="3" key="1">
    <citation type="journal article" date="2014" name="Int. J. Syst. Evol. Microbiol.">
        <title>Complete genome sequence of Corynebacterium casei LMG S-19264T (=DSM 44701T), isolated from a smear-ripened cheese.</title>
        <authorList>
            <consortium name="US DOE Joint Genome Institute (JGI-PGF)"/>
            <person name="Walter F."/>
            <person name="Albersmeier A."/>
            <person name="Kalinowski J."/>
            <person name="Ruckert C."/>
        </authorList>
    </citation>
    <scope>NUCLEOTIDE SEQUENCE</scope>
    <source>
        <strain evidence="3">CGMCC 4.7308</strain>
    </source>
</reference>
<dbReference type="Gene3D" id="3.40.50.1820">
    <property type="entry name" value="alpha/beta hydrolase"/>
    <property type="match status" value="1"/>
</dbReference>
<accession>A0A917SPL6</accession>
<proteinExistence type="predicted"/>
<dbReference type="InterPro" id="IPR050300">
    <property type="entry name" value="GDXG_lipolytic_enzyme"/>
</dbReference>
<dbReference type="InterPro" id="IPR049492">
    <property type="entry name" value="BD-FAE-like_dom"/>
</dbReference>
<dbReference type="RefSeq" id="WP_188940358.1">
    <property type="nucleotide sequence ID" value="NZ_BMNA01000002.1"/>
</dbReference>
<dbReference type="PANTHER" id="PTHR48081:SF13">
    <property type="entry name" value="ALPHA_BETA HYDROLASE"/>
    <property type="match status" value="1"/>
</dbReference>
<dbReference type="Proteomes" id="UP000655208">
    <property type="component" value="Unassembled WGS sequence"/>
</dbReference>
<feature type="domain" description="BD-FAE-like" evidence="2">
    <location>
        <begin position="40"/>
        <end position="244"/>
    </location>
</feature>
<evidence type="ECO:0000259" key="2">
    <source>
        <dbReference type="Pfam" id="PF20434"/>
    </source>
</evidence>